<organism evidence="3 4">
    <name type="scientific">Stenotrophomonas aracearum</name>
    <dbReference type="NCBI Taxonomy" id="3003272"/>
    <lineage>
        <taxon>Bacteria</taxon>
        <taxon>Pseudomonadati</taxon>
        <taxon>Pseudomonadota</taxon>
        <taxon>Gammaproteobacteria</taxon>
        <taxon>Lysobacterales</taxon>
        <taxon>Lysobacteraceae</taxon>
        <taxon>Stenotrophomonas</taxon>
    </lineage>
</organism>
<feature type="compositionally biased region" description="Low complexity" evidence="1">
    <location>
        <begin position="87"/>
        <end position="118"/>
    </location>
</feature>
<dbReference type="RefSeq" id="WP_311183828.1">
    <property type="nucleotide sequence ID" value="NZ_CP115543.1"/>
</dbReference>
<protein>
    <submittedName>
        <fullName evidence="3">Uncharacterized protein</fullName>
    </submittedName>
</protein>
<feature type="chain" id="PRO_5045702182" evidence="2">
    <location>
        <begin position="25"/>
        <end position="184"/>
    </location>
</feature>
<keyword evidence="2" id="KW-0732">Signal</keyword>
<keyword evidence="4" id="KW-1185">Reference proteome</keyword>
<sequence>MNIKFVLPALLALCGAFYTSPVHAAEYRCMVFSGADGSKVEGSSNEDGKYLIKAADLKAAEAGALAAATRYKKGKVTLTKAQCDPVTGTSSTAASEPTSTTTAPAPAPAATTSPAAGSGTSYYCAVWDADGARLEASSADSGTYRITAANSSAAEDLAVAAARKQHAGADSAQCETRLAAFDSY</sequence>
<accession>A0ABY9YFK9</accession>
<name>A0ABY9YFK9_9GAMM</name>
<evidence type="ECO:0000256" key="1">
    <source>
        <dbReference type="SAM" id="MobiDB-lite"/>
    </source>
</evidence>
<evidence type="ECO:0000256" key="2">
    <source>
        <dbReference type="SAM" id="SignalP"/>
    </source>
</evidence>
<reference evidence="3 4" key="1">
    <citation type="submission" date="2022-12" db="EMBL/GenBank/DDBJ databases">
        <title>Two new species, Stenotrophomonas aracearum and Stenotrophomonas oahuensis, isolated from Anthurium (Araceae family) in Hawaii.</title>
        <authorList>
            <person name="Chunag S.C."/>
            <person name="Dobhal S."/>
            <person name="Alvarez A."/>
            <person name="Arif M."/>
        </authorList>
    </citation>
    <scope>NUCLEOTIDE SEQUENCE [LARGE SCALE GENOMIC DNA]</scope>
    <source>
        <strain evidence="3 4">A5588</strain>
    </source>
</reference>
<dbReference type="Proteomes" id="UP001305421">
    <property type="component" value="Chromosome"/>
</dbReference>
<proteinExistence type="predicted"/>
<dbReference type="EMBL" id="CP115543">
    <property type="protein sequence ID" value="WNH49396.1"/>
    <property type="molecule type" value="Genomic_DNA"/>
</dbReference>
<evidence type="ECO:0000313" key="4">
    <source>
        <dbReference type="Proteomes" id="UP001305421"/>
    </source>
</evidence>
<feature type="signal peptide" evidence="2">
    <location>
        <begin position="1"/>
        <end position="24"/>
    </location>
</feature>
<evidence type="ECO:0000313" key="3">
    <source>
        <dbReference type="EMBL" id="WNH49396.1"/>
    </source>
</evidence>
<feature type="region of interest" description="Disordered" evidence="1">
    <location>
        <begin position="84"/>
        <end position="118"/>
    </location>
</feature>
<gene>
    <name evidence="3" type="ORF">PDM28_03435</name>
</gene>